<dbReference type="Proteomes" id="UP000652761">
    <property type="component" value="Unassembled WGS sequence"/>
</dbReference>
<sequence>MSPERTCQLAPLEGSYALRRPLKGSAVNTPLDRGARAAQPLQPSTMSRSNRLCCVRRLPLSLEVSWCRDRARKLLGHTQGHAAAYKKATLACCVMMDRAEP</sequence>
<dbReference type="AlphaFoldDB" id="A0A843W7S5"/>
<proteinExistence type="predicted"/>
<name>A0A843W7S5_COLES</name>
<comment type="caution">
    <text evidence="1">The sequence shown here is derived from an EMBL/GenBank/DDBJ whole genome shotgun (WGS) entry which is preliminary data.</text>
</comment>
<dbReference type="EMBL" id="NMUH01002725">
    <property type="protein sequence ID" value="MQM01731.1"/>
    <property type="molecule type" value="Genomic_DNA"/>
</dbReference>
<accession>A0A843W7S5</accession>
<evidence type="ECO:0000313" key="1">
    <source>
        <dbReference type="EMBL" id="MQM01731.1"/>
    </source>
</evidence>
<evidence type="ECO:0000313" key="2">
    <source>
        <dbReference type="Proteomes" id="UP000652761"/>
    </source>
</evidence>
<keyword evidence="2" id="KW-1185">Reference proteome</keyword>
<protein>
    <submittedName>
        <fullName evidence="1">Uncharacterized protein</fullName>
    </submittedName>
</protein>
<organism evidence="1 2">
    <name type="scientific">Colocasia esculenta</name>
    <name type="common">Wild taro</name>
    <name type="synonym">Arum esculentum</name>
    <dbReference type="NCBI Taxonomy" id="4460"/>
    <lineage>
        <taxon>Eukaryota</taxon>
        <taxon>Viridiplantae</taxon>
        <taxon>Streptophyta</taxon>
        <taxon>Embryophyta</taxon>
        <taxon>Tracheophyta</taxon>
        <taxon>Spermatophyta</taxon>
        <taxon>Magnoliopsida</taxon>
        <taxon>Liliopsida</taxon>
        <taxon>Araceae</taxon>
        <taxon>Aroideae</taxon>
        <taxon>Colocasieae</taxon>
        <taxon>Colocasia</taxon>
    </lineage>
</organism>
<gene>
    <name evidence="1" type="ORF">Taro_034486</name>
</gene>
<reference evidence="1" key="1">
    <citation type="submission" date="2017-07" db="EMBL/GenBank/DDBJ databases">
        <title>Taro Niue Genome Assembly and Annotation.</title>
        <authorList>
            <person name="Atibalentja N."/>
            <person name="Keating K."/>
            <person name="Fields C.J."/>
        </authorList>
    </citation>
    <scope>NUCLEOTIDE SEQUENCE</scope>
    <source>
        <strain evidence="1">Niue_2</strain>
        <tissue evidence="1">Leaf</tissue>
    </source>
</reference>